<evidence type="ECO:0000256" key="2">
    <source>
        <dbReference type="ARBA" id="ARBA00005417"/>
    </source>
</evidence>
<keyword evidence="4" id="KW-0547">Nucleotide-binding</keyword>
<dbReference type="AlphaFoldDB" id="A0A9X3DZR8"/>
<dbReference type="Gene3D" id="3.40.50.300">
    <property type="entry name" value="P-loop containing nucleotide triphosphate hydrolases"/>
    <property type="match status" value="1"/>
</dbReference>
<gene>
    <name evidence="7" type="ORF">OSH07_03880</name>
</gene>
<dbReference type="Pfam" id="PF00005">
    <property type="entry name" value="ABC_tran"/>
    <property type="match status" value="1"/>
</dbReference>
<accession>A0A9X3DZR8</accession>
<dbReference type="GO" id="GO:0005886">
    <property type="term" value="C:plasma membrane"/>
    <property type="evidence" value="ECO:0007669"/>
    <property type="project" value="UniProtKB-SubCell"/>
</dbReference>
<comment type="caution">
    <text evidence="7">The sequence shown here is derived from an EMBL/GenBank/DDBJ whole genome shotgun (WGS) entry which is preliminary data.</text>
</comment>
<protein>
    <submittedName>
        <fullName evidence="7">ABC transporter ATP-binding protein</fullName>
    </submittedName>
</protein>
<dbReference type="PROSITE" id="PS50893">
    <property type="entry name" value="ABC_TRANSPORTER_2"/>
    <property type="match status" value="1"/>
</dbReference>
<dbReference type="Pfam" id="PF08352">
    <property type="entry name" value="oligo_HPY"/>
    <property type="match status" value="1"/>
</dbReference>
<dbReference type="CDD" id="cd03257">
    <property type="entry name" value="ABC_NikE_OppD_transporters"/>
    <property type="match status" value="1"/>
</dbReference>
<feature type="domain" description="ABC transporter" evidence="6">
    <location>
        <begin position="2"/>
        <end position="256"/>
    </location>
</feature>
<proteinExistence type="inferred from homology"/>
<dbReference type="PANTHER" id="PTHR43067">
    <property type="entry name" value="OLIGOPEPTIDE/DIPEPTIDE ABC TRANSPORTER, ATPASE SUBUNIT"/>
    <property type="match status" value="1"/>
</dbReference>
<evidence type="ECO:0000256" key="4">
    <source>
        <dbReference type="ARBA" id="ARBA00022741"/>
    </source>
</evidence>
<evidence type="ECO:0000256" key="5">
    <source>
        <dbReference type="ARBA" id="ARBA00022840"/>
    </source>
</evidence>
<evidence type="ECO:0000256" key="1">
    <source>
        <dbReference type="ARBA" id="ARBA00004417"/>
    </source>
</evidence>
<dbReference type="RefSeq" id="WP_266337275.1">
    <property type="nucleotide sequence ID" value="NZ_JAPKNK010000001.1"/>
</dbReference>
<dbReference type="GO" id="GO:0016887">
    <property type="term" value="F:ATP hydrolysis activity"/>
    <property type="evidence" value="ECO:0007669"/>
    <property type="project" value="InterPro"/>
</dbReference>
<dbReference type="Proteomes" id="UP001144805">
    <property type="component" value="Unassembled WGS sequence"/>
</dbReference>
<comment type="similarity">
    <text evidence="2">Belongs to the ABC transporter superfamily.</text>
</comment>
<dbReference type="InterPro" id="IPR013563">
    <property type="entry name" value="Oligopep_ABC_C"/>
</dbReference>
<dbReference type="GO" id="GO:0015833">
    <property type="term" value="P:peptide transport"/>
    <property type="evidence" value="ECO:0007669"/>
    <property type="project" value="InterPro"/>
</dbReference>
<dbReference type="InterPro" id="IPR017871">
    <property type="entry name" value="ABC_transporter-like_CS"/>
</dbReference>
<dbReference type="SMART" id="SM00382">
    <property type="entry name" value="AAA"/>
    <property type="match status" value="1"/>
</dbReference>
<comment type="subcellular location">
    <subcellularLocation>
        <location evidence="1">Cell inner membrane</location>
        <topology evidence="1">Peripheral membrane protein</topology>
    </subcellularLocation>
</comment>
<organism evidence="7 8">
    <name type="scientific">Kaistia nematophila</name>
    <dbReference type="NCBI Taxonomy" id="2994654"/>
    <lineage>
        <taxon>Bacteria</taxon>
        <taxon>Pseudomonadati</taxon>
        <taxon>Pseudomonadota</taxon>
        <taxon>Alphaproteobacteria</taxon>
        <taxon>Hyphomicrobiales</taxon>
        <taxon>Kaistiaceae</taxon>
        <taxon>Kaistia</taxon>
    </lineage>
</organism>
<dbReference type="InterPro" id="IPR003593">
    <property type="entry name" value="AAA+_ATPase"/>
</dbReference>
<reference evidence="7" key="1">
    <citation type="submission" date="2022-11" db="EMBL/GenBank/DDBJ databases">
        <title>Biodiversity and phylogenetic relationships of bacteria.</title>
        <authorList>
            <person name="Machado R.A.R."/>
            <person name="Bhat A."/>
            <person name="Loulou A."/>
            <person name="Kallel S."/>
        </authorList>
    </citation>
    <scope>NUCLEOTIDE SEQUENCE</scope>
    <source>
        <strain evidence="7">K-TC2</strain>
    </source>
</reference>
<dbReference type="PROSITE" id="PS00211">
    <property type="entry name" value="ABC_TRANSPORTER_1"/>
    <property type="match status" value="1"/>
</dbReference>
<keyword evidence="8" id="KW-1185">Reference proteome</keyword>
<name>A0A9X3DZR8_9HYPH</name>
<evidence type="ECO:0000313" key="8">
    <source>
        <dbReference type="Proteomes" id="UP001144805"/>
    </source>
</evidence>
<dbReference type="PANTHER" id="PTHR43067:SF3">
    <property type="entry name" value="MALTOSE ABC TRANSPORTER, ATP-BINDING PROTEIN"/>
    <property type="match status" value="1"/>
</dbReference>
<evidence type="ECO:0000313" key="7">
    <source>
        <dbReference type="EMBL" id="MCX5568328.1"/>
    </source>
</evidence>
<keyword evidence="5 7" id="KW-0067">ATP-binding</keyword>
<dbReference type="InterPro" id="IPR027417">
    <property type="entry name" value="P-loop_NTPase"/>
</dbReference>
<keyword evidence="3" id="KW-0813">Transport</keyword>
<dbReference type="GO" id="GO:0005524">
    <property type="term" value="F:ATP binding"/>
    <property type="evidence" value="ECO:0007669"/>
    <property type="project" value="UniProtKB-KW"/>
</dbReference>
<dbReference type="InterPro" id="IPR003439">
    <property type="entry name" value="ABC_transporter-like_ATP-bd"/>
</dbReference>
<evidence type="ECO:0000259" key="6">
    <source>
        <dbReference type="PROSITE" id="PS50893"/>
    </source>
</evidence>
<dbReference type="NCBIfam" id="TIGR01727">
    <property type="entry name" value="oligo_HPY"/>
    <property type="match status" value="1"/>
</dbReference>
<sequence length="319" mass="34817">MIELKNVRAGYGTPDAFVAAVDDVTLTVHDNEILGIAGESGCGKSTLMRTLYGDFSGGLKMTAGEVTGRFTDPDSGRTRESDAARFQDLWWDQISYVPQGSMSVLNPIMKVEKQIVDALPKREKQGSKAELRQRIVDFLAGFGLPETVLDSYPHQLSGGMRQRVLVAIAAFVRPRLILADEPTTALDVVVQKRILLMLVEIQRRLKNTLVLVSHDLGVHYQITDRIAIAYAGKIVEVGPTADVFEAPLHPYTEALIGALPRVGQKSERVGLDGRPPSLAAPPQGCRFAARCPEAQAICRQKSPPLVDKAPNHASACHFR</sequence>
<dbReference type="EMBL" id="JAPKNK010000001">
    <property type="protein sequence ID" value="MCX5568328.1"/>
    <property type="molecule type" value="Genomic_DNA"/>
</dbReference>
<evidence type="ECO:0000256" key="3">
    <source>
        <dbReference type="ARBA" id="ARBA00022448"/>
    </source>
</evidence>
<dbReference type="SUPFAM" id="SSF52540">
    <property type="entry name" value="P-loop containing nucleoside triphosphate hydrolases"/>
    <property type="match status" value="1"/>
</dbReference>